<name>A0A939G5P6_9BACT</name>
<sequence length="421" mass="46975">MNDLTDNPLHNRVRQSLTEHEPAVDPHESGQDWLLLRPRLFPHKQRPLSWVWLLALVGLVGGLGWYFLDNEPPKKAPIISKEPISVSERPATSISSLPETPISSPIRILAQKPIASPRHLALRTVNTGTSVPPEPRVFPQETVVAEAPAAPGLRPMTGLWIVKTPPQTWPAVTQRPLSPKEQDLENKLLSGEIGADSTVFAALSRNLRQWPNAVIVCDLTTSMDPYAAQIYAWFRRNAKKPNVNGVVFFTDCDSLGQQTRPNGPPGAFFTTRERDPRAALPTLLAAARNTANNRDGDENVVEALRYAQRTFPQSKHLILLADNGSGVKDMPLLAGLKKPVHVIACGEPLNNANPFHPEHYQIAQQTGGSIHTLEDDVEPNQLTRSTFIRVGTHYYRYSPRQKRFVKTRFERRPVRVLGVRL</sequence>
<evidence type="ECO:0000313" key="4">
    <source>
        <dbReference type="Proteomes" id="UP000664795"/>
    </source>
</evidence>
<gene>
    <name evidence="3" type="ORF">J2I48_06785</name>
</gene>
<evidence type="ECO:0000313" key="3">
    <source>
        <dbReference type="EMBL" id="MBO0930692.1"/>
    </source>
</evidence>
<dbReference type="RefSeq" id="WP_207334655.1">
    <property type="nucleotide sequence ID" value="NZ_JAFMYU010000004.1"/>
</dbReference>
<comment type="caution">
    <text evidence="3">The sequence shown here is derived from an EMBL/GenBank/DDBJ whole genome shotgun (WGS) entry which is preliminary data.</text>
</comment>
<proteinExistence type="predicted"/>
<protein>
    <submittedName>
        <fullName evidence="3">Uncharacterized protein</fullName>
    </submittedName>
</protein>
<dbReference type="Proteomes" id="UP000664795">
    <property type="component" value="Unassembled WGS sequence"/>
</dbReference>
<feature type="transmembrane region" description="Helical" evidence="2">
    <location>
        <begin position="47"/>
        <end position="68"/>
    </location>
</feature>
<evidence type="ECO:0000256" key="2">
    <source>
        <dbReference type="SAM" id="Phobius"/>
    </source>
</evidence>
<dbReference type="AlphaFoldDB" id="A0A939G5P6"/>
<reference evidence="3 4" key="1">
    <citation type="submission" date="2021-03" db="EMBL/GenBank/DDBJ databases">
        <title>Fibrella sp. HMF5036 genome sequencing and assembly.</title>
        <authorList>
            <person name="Kang H."/>
            <person name="Kim H."/>
            <person name="Bae S."/>
            <person name="Joh K."/>
        </authorList>
    </citation>
    <scope>NUCLEOTIDE SEQUENCE [LARGE SCALE GENOMIC DNA]</scope>
    <source>
        <strain evidence="3 4">HMF5036</strain>
    </source>
</reference>
<feature type="region of interest" description="Disordered" evidence="1">
    <location>
        <begin position="1"/>
        <end position="28"/>
    </location>
</feature>
<keyword evidence="2" id="KW-0812">Transmembrane</keyword>
<keyword evidence="2" id="KW-0472">Membrane</keyword>
<organism evidence="3 4">
    <name type="scientific">Fibrella aquatilis</name>
    <dbReference type="NCBI Taxonomy" id="2817059"/>
    <lineage>
        <taxon>Bacteria</taxon>
        <taxon>Pseudomonadati</taxon>
        <taxon>Bacteroidota</taxon>
        <taxon>Cytophagia</taxon>
        <taxon>Cytophagales</taxon>
        <taxon>Spirosomataceae</taxon>
        <taxon>Fibrella</taxon>
    </lineage>
</organism>
<dbReference type="EMBL" id="JAFMYU010000004">
    <property type="protein sequence ID" value="MBO0930692.1"/>
    <property type="molecule type" value="Genomic_DNA"/>
</dbReference>
<keyword evidence="2" id="KW-1133">Transmembrane helix</keyword>
<keyword evidence="4" id="KW-1185">Reference proteome</keyword>
<accession>A0A939G5P6</accession>
<feature type="compositionally biased region" description="Basic and acidic residues" evidence="1">
    <location>
        <begin position="17"/>
        <end position="28"/>
    </location>
</feature>
<evidence type="ECO:0000256" key="1">
    <source>
        <dbReference type="SAM" id="MobiDB-lite"/>
    </source>
</evidence>